<sequence>MATENQTKRPKRSVQYKQQEEIQVKEARAVARYVRISPRKARCVVNAIRGKSVDEAFQILQMSPKKAARLVEKVLASAVANAENNAKLSRENLYVSHCVVDDGPRMKRIWMRGRGRADIIQRRMCHITVVVRSKD</sequence>
<comment type="subunit">
    <text evidence="7 9">Part of the 50S ribosomal subunit.</text>
</comment>
<evidence type="ECO:0000256" key="7">
    <source>
        <dbReference type="HAMAP-Rule" id="MF_01331"/>
    </source>
</evidence>
<dbReference type="InterPro" id="IPR001063">
    <property type="entry name" value="Ribosomal_uL22"/>
</dbReference>
<evidence type="ECO:0000256" key="9">
    <source>
        <dbReference type="RuleBase" id="RU004006"/>
    </source>
</evidence>
<gene>
    <name evidence="7" type="primary">rplV</name>
    <name evidence="11" type="ORF">ENW55_06895</name>
</gene>
<accession>A0A832I8W6</accession>
<dbReference type="InterPro" id="IPR018260">
    <property type="entry name" value="Ribosomal_uL22_CS"/>
</dbReference>
<comment type="caution">
    <text evidence="11">The sequence shown here is derived from an EMBL/GenBank/DDBJ whole genome shotgun (WGS) entry which is preliminary data.</text>
</comment>
<proteinExistence type="inferred from homology"/>
<dbReference type="GO" id="GO:0003735">
    <property type="term" value="F:structural constituent of ribosome"/>
    <property type="evidence" value="ECO:0007669"/>
    <property type="project" value="InterPro"/>
</dbReference>
<dbReference type="EMBL" id="DTKQ01000051">
    <property type="protein sequence ID" value="HGZ79695.1"/>
    <property type="molecule type" value="Genomic_DNA"/>
</dbReference>
<dbReference type="GO" id="GO:0019843">
    <property type="term" value="F:rRNA binding"/>
    <property type="evidence" value="ECO:0007669"/>
    <property type="project" value="UniProtKB-UniRule"/>
</dbReference>
<evidence type="ECO:0000256" key="10">
    <source>
        <dbReference type="RuleBase" id="RU004008"/>
    </source>
</evidence>
<dbReference type="GO" id="GO:0022625">
    <property type="term" value="C:cytosolic large ribosomal subunit"/>
    <property type="evidence" value="ECO:0007669"/>
    <property type="project" value="TreeGrafter"/>
</dbReference>
<dbReference type="SUPFAM" id="SSF54843">
    <property type="entry name" value="Ribosomal protein L22"/>
    <property type="match status" value="1"/>
</dbReference>
<comment type="function">
    <text evidence="7 10">This protein binds specifically to 23S rRNA; its binding is stimulated by other ribosomal proteins, e.g., L4, L17, and L20. It is important during the early stages of 50S assembly. It makes multiple contacts with different domains of the 23S rRNA in the assembled 50S subunit and ribosome.</text>
</comment>
<evidence type="ECO:0000256" key="5">
    <source>
        <dbReference type="ARBA" id="ARBA00023274"/>
    </source>
</evidence>
<keyword evidence="5 7" id="KW-0687">Ribonucleoprotein</keyword>
<evidence type="ECO:0000256" key="3">
    <source>
        <dbReference type="ARBA" id="ARBA00022884"/>
    </source>
</evidence>
<protein>
    <recommendedName>
        <fullName evidence="6 7">Large ribosomal subunit protein uL22</fullName>
    </recommendedName>
</protein>
<evidence type="ECO:0000313" key="11">
    <source>
        <dbReference type="EMBL" id="HGZ79695.1"/>
    </source>
</evidence>
<reference evidence="11" key="1">
    <citation type="journal article" date="2020" name="mSystems">
        <title>Genome- and Community-Level Interaction Insights into Carbon Utilization and Element Cycling Functions of Hydrothermarchaeota in Hydrothermal Sediment.</title>
        <authorList>
            <person name="Zhou Z."/>
            <person name="Liu Y."/>
            <person name="Xu W."/>
            <person name="Pan J."/>
            <person name="Luo Z.H."/>
            <person name="Li M."/>
        </authorList>
    </citation>
    <scope>NUCLEOTIDE SEQUENCE [LARGE SCALE GENOMIC DNA]</scope>
    <source>
        <strain evidence="11">SpSt-86</strain>
    </source>
</reference>
<dbReference type="Gene3D" id="3.90.470.10">
    <property type="entry name" value="Ribosomal protein L22/L17"/>
    <property type="match status" value="1"/>
</dbReference>
<name>A0A832I8W6_9THEM</name>
<evidence type="ECO:0000256" key="6">
    <source>
        <dbReference type="ARBA" id="ARBA00035207"/>
    </source>
</evidence>
<dbReference type="HAMAP" id="MF_01331_B">
    <property type="entry name" value="Ribosomal_uL22_B"/>
    <property type="match status" value="1"/>
</dbReference>
<keyword evidence="4 7" id="KW-0689">Ribosomal protein</keyword>
<dbReference type="GO" id="GO:0006412">
    <property type="term" value="P:translation"/>
    <property type="evidence" value="ECO:0007669"/>
    <property type="project" value="UniProtKB-UniRule"/>
</dbReference>
<dbReference type="PANTHER" id="PTHR13501">
    <property type="entry name" value="CHLOROPLAST 50S RIBOSOMAL PROTEIN L22-RELATED"/>
    <property type="match status" value="1"/>
</dbReference>
<dbReference type="AlphaFoldDB" id="A0A832I8W6"/>
<dbReference type="PROSITE" id="PS00464">
    <property type="entry name" value="RIBOSOMAL_L22"/>
    <property type="match status" value="1"/>
</dbReference>
<dbReference type="Pfam" id="PF00237">
    <property type="entry name" value="Ribosomal_L22"/>
    <property type="match status" value="1"/>
</dbReference>
<comment type="similarity">
    <text evidence="1 7 8">Belongs to the universal ribosomal protein uL22 family.</text>
</comment>
<dbReference type="InterPro" id="IPR036394">
    <property type="entry name" value="Ribosomal_uL22_sf"/>
</dbReference>
<dbReference type="CDD" id="cd00336">
    <property type="entry name" value="Ribosomal_L22"/>
    <property type="match status" value="1"/>
</dbReference>
<evidence type="ECO:0000256" key="4">
    <source>
        <dbReference type="ARBA" id="ARBA00022980"/>
    </source>
</evidence>
<comment type="function">
    <text evidence="7">The globular domain of the protein is located near the polypeptide exit tunnel on the outside of the subunit, while an extended beta-hairpin is found that lines the wall of the exit tunnel in the center of the 70S ribosome.</text>
</comment>
<dbReference type="InterPro" id="IPR047867">
    <property type="entry name" value="Ribosomal_uL22_bac/org-type"/>
</dbReference>
<keyword evidence="3 7" id="KW-0694">RNA-binding</keyword>
<evidence type="ECO:0000256" key="2">
    <source>
        <dbReference type="ARBA" id="ARBA00022730"/>
    </source>
</evidence>
<dbReference type="PANTHER" id="PTHR13501:SF8">
    <property type="entry name" value="LARGE RIBOSOMAL SUBUNIT PROTEIN UL22M"/>
    <property type="match status" value="1"/>
</dbReference>
<evidence type="ECO:0000256" key="8">
    <source>
        <dbReference type="RuleBase" id="RU004005"/>
    </source>
</evidence>
<organism evidence="11">
    <name type="scientific">Pseudothermotoga hypogea</name>
    <dbReference type="NCBI Taxonomy" id="57487"/>
    <lineage>
        <taxon>Bacteria</taxon>
        <taxon>Thermotogati</taxon>
        <taxon>Thermotogota</taxon>
        <taxon>Thermotogae</taxon>
        <taxon>Thermotogales</taxon>
        <taxon>Thermotogaceae</taxon>
        <taxon>Pseudothermotoga</taxon>
    </lineage>
</organism>
<evidence type="ECO:0000256" key="1">
    <source>
        <dbReference type="ARBA" id="ARBA00009451"/>
    </source>
</evidence>
<dbReference type="InterPro" id="IPR005727">
    <property type="entry name" value="Ribosomal_uL22_bac/chlpt-type"/>
</dbReference>
<keyword evidence="2 7" id="KW-0699">rRNA-binding</keyword>
<dbReference type="NCBIfam" id="TIGR01044">
    <property type="entry name" value="rplV_bact"/>
    <property type="match status" value="1"/>
</dbReference>